<accession>A0A1J4MDB3</accession>
<dbReference type="GO" id="GO:0042626">
    <property type="term" value="F:ATPase-coupled transmembrane transporter activity"/>
    <property type="evidence" value="ECO:0007669"/>
    <property type="project" value="TreeGrafter"/>
</dbReference>
<dbReference type="OrthoDB" id="6500128at2759"/>
<proteinExistence type="inferred from homology"/>
<evidence type="ECO:0000259" key="9">
    <source>
        <dbReference type="PROSITE" id="PS50893"/>
    </source>
</evidence>
<feature type="transmembrane region" description="Helical" evidence="8">
    <location>
        <begin position="893"/>
        <end position="913"/>
    </location>
</feature>
<dbReference type="GO" id="GO:0005524">
    <property type="term" value="F:ATP binding"/>
    <property type="evidence" value="ECO:0007669"/>
    <property type="project" value="UniProtKB-KW"/>
</dbReference>
<feature type="transmembrane region" description="Helical" evidence="8">
    <location>
        <begin position="860"/>
        <end position="881"/>
    </location>
</feature>
<dbReference type="GO" id="GO:0016887">
    <property type="term" value="F:ATP hydrolysis activity"/>
    <property type="evidence" value="ECO:0007669"/>
    <property type="project" value="InterPro"/>
</dbReference>
<evidence type="ECO:0000313" key="11">
    <source>
        <dbReference type="Proteomes" id="UP000186176"/>
    </source>
</evidence>
<dbReference type="VEuPathDB" id="CryptoDB:cubi_01567"/>
<feature type="transmembrane region" description="Helical" evidence="8">
    <location>
        <begin position="1050"/>
        <end position="1070"/>
    </location>
</feature>
<keyword evidence="11" id="KW-1185">Reference proteome</keyword>
<dbReference type="InterPro" id="IPR050173">
    <property type="entry name" value="ABC_transporter_C-like"/>
</dbReference>
<keyword evidence="7 8" id="KW-0472">Membrane</keyword>
<name>A0A1J4MDB3_9CRYT</name>
<dbReference type="GeneID" id="39978358"/>
<dbReference type="PANTHER" id="PTHR24223">
    <property type="entry name" value="ATP-BINDING CASSETTE SUB-FAMILY C"/>
    <property type="match status" value="1"/>
</dbReference>
<dbReference type="Proteomes" id="UP000186176">
    <property type="component" value="Unassembled WGS sequence"/>
</dbReference>
<evidence type="ECO:0000256" key="6">
    <source>
        <dbReference type="ARBA" id="ARBA00022989"/>
    </source>
</evidence>
<feature type="domain" description="ABC transporter" evidence="9">
    <location>
        <begin position="1154"/>
        <end position="1498"/>
    </location>
</feature>
<reference evidence="10 11" key="1">
    <citation type="submission" date="2016-10" db="EMBL/GenBank/DDBJ databases">
        <title>Reductive evolution of mitochondrial metabolism and differential evolution of invasion-related proteins in Cryptosporidium.</title>
        <authorList>
            <person name="Liu S."/>
            <person name="Roellig D.M."/>
            <person name="Guo Y."/>
            <person name="Li N."/>
            <person name="Frace M.A."/>
            <person name="Tang K."/>
            <person name="Zhang L."/>
            <person name="Feng Y."/>
            <person name="Xiao L."/>
        </authorList>
    </citation>
    <scope>NUCLEOTIDE SEQUENCE [LARGE SCALE GENOMIC DNA]</scope>
    <source>
        <strain evidence="10">39726</strain>
    </source>
</reference>
<feature type="transmembrane region" description="Helical" evidence="8">
    <location>
        <begin position="237"/>
        <end position="256"/>
    </location>
</feature>
<evidence type="ECO:0000256" key="4">
    <source>
        <dbReference type="ARBA" id="ARBA00022741"/>
    </source>
</evidence>
<dbReference type="Gene3D" id="1.20.1560.10">
    <property type="entry name" value="ABC transporter type 1, transmembrane domain"/>
    <property type="match status" value="2"/>
</dbReference>
<feature type="transmembrane region" description="Helical" evidence="8">
    <location>
        <begin position="213"/>
        <end position="231"/>
    </location>
</feature>
<feature type="transmembrane region" description="Helical" evidence="8">
    <location>
        <begin position="934"/>
        <end position="953"/>
    </location>
</feature>
<dbReference type="RefSeq" id="XP_028873806.1">
    <property type="nucleotide sequence ID" value="XM_029018579.1"/>
</dbReference>
<dbReference type="InterPro" id="IPR003593">
    <property type="entry name" value="AAA+_ATPase"/>
</dbReference>
<dbReference type="InterPro" id="IPR036640">
    <property type="entry name" value="ABC1_TM_sf"/>
</dbReference>
<comment type="subcellular location">
    <subcellularLocation>
        <location evidence="1">Membrane</location>
        <topology evidence="1">Multi-pass membrane protein</topology>
    </subcellularLocation>
</comment>
<dbReference type="PROSITE" id="PS50893">
    <property type="entry name" value="ABC_TRANSPORTER_2"/>
    <property type="match status" value="1"/>
</dbReference>
<comment type="caution">
    <text evidence="10">The sequence shown here is derived from an EMBL/GenBank/DDBJ whole genome shotgun (WGS) entry which is preliminary data.</text>
</comment>
<dbReference type="SMART" id="SM00382">
    <property type="entry name" value="AAA"/>
    <property type="match status" value="1"/>
</dbReference>
<evidence type="ECO:0000256" key="3">
    <source>
        <dbReference type="ARBA" id="ARBA00022692"/>
    </source>
</evidence>
<gene>
    <name evidence="10" type="ORF">cubi_01567</name>
</gene>
<keyword evidence="4" id="KW-0547">Nucleotide-binding</keyword>
<dbReference type="InterPro" id="IPR003439">
    <property type="entry name" value="ABC_transporter-like_ATP-bd"/>
</dbReference>
<feature type="transmembrane region" description="Helical" evidence="8">
    <location>
        <begin position="91"/>
        <end position="112"/>
    </location>
</feature>
<dbReference type="Gene3D" id="3.40.50.300">
    <property type="entry name" value="P-loop containing nucleotide triphosphate hydrolases"/>
    <property type="match status" value="1"/>
</dbReference>
<evidence type="ECO:0000256" key="2">
    <source>
        <dbReference type="ARBA" id="ARBA00009726"/>
    </source>
</evidence>
<evidence type="ECO:0000256" key="7">
    <source>
        <dbReference type="ARBA" id="ARBA00023136"/>
    </source>
</evidence>
<comment type="similarity">
    <text evidence="2">Belongs to the ABC transporter superfamily. ABCC family. Conjugate transporter (TC 3.A.1.208) subfamily.</text>
</comment>
<evidence type="ECO:0000256" key="1">
    <source>
        <dbReference type="ARBA" id="ARBA00004141"/>
    </source>
</evidence>
<keyword evidence="5" id="KW-0067">ATP-binding</keyword>
<organism evidence="10 11">
    <name type="scientific">Cryptosporidium ubiquitum</name>
    <dbReference type="NCBI Taxonomy" id="857276"/>
    <lineage>
        <taxon>Eukaryota</taxon>
        <taxon>Sar</taxon>
        <taxon>Alveolata</taxon>
        <taxon>Apicomplexa</taxon>
        <taxon>Conoidasida</taxon>
        <taxon>Coccidia</taxon>
        <taxon>Eucoccidiorida</taxon>
        <taxon>Eimeriorina</taxon>
        <taxon>Cryptosporidiidae</taxon>
        <taxon>Cryptosporidium</taxon>
    </lineage>
</organism>
<dbReference type="Pfam" id="PF00005">
    <property type="entry name" value="ABC_tran"/>
    <property type="match status" value="1"/>
</dbReference>
<keyword evidence="6 8" id="KW-1133">Transmembrane helix</keyword>
<evidence type="ECO:0000313" key="10">
    <source>
        <dbReference type="EMBL" id="OII72234.1"/>
    </source>
</evidence>
<dbReference type="InterPro" id="IPR027417">
    <property type="entry name" value="P-loop_NTPase"/>
</dbReference>
<evidence type="ECO:0000256" key="8">
    <source>
        <dbReference type="SAM" id="Phobius"/>
    </source>
</evidence>
<protein>
    <submittedName>
        <fullName evidence="10">ABC transporter</fullName>
    </submittedName>
</protein>
<sequence length="1507" mass="174212">MYTLLGDPFFFRINKLNIKIWENVEFDLDKLKNYVGKQYKVEVDSKRINDKFKLYCKTNHHAQTTQQNQSGSKISTWNVIWMIFSAFKSSYTILLLLKFSLMLATFFLAYFLKKFKESIGVGSEYVKGVSLIINHIIEILFNIYVDYYTEVLHIRVRGSLTLFLMNLMLKNKRLNNKRRESLFNDTQDFSKIQNIVSVDGEFAEYIVSYGMELITFPFSLLLLFGITNMFIDAKSISICALILLITGAVSIASQWISSSYKKNFMEAREERISCLTKSISQNDDFILTHINDTLFMNLVERYRSKEMKFNKYRKLWYCVGEIVSHWMEILCSMAICIYCYYKNYTGPEVMSILTNCSFIIPILVKPISSIAYMTYYISEATNAINRIKDFLCDFDSHSCISEIGLHNLSQTRMDDIEQIEIQDLCSGENIVLRKGCLNIVFDCEKDNPSRQTLNFLKEIAKFSVDEDACSSKFLVRCKLKGSKDLVSLNGNREIARLTCYISKKSWILDNAKLEELIICDKTFDYHLWNLVVNICQLDTDIYNKSININDTINSKQISTGQRIRISFARSLYNKLVQSSRYHIGNPEKSDSSSPISPTASTGPLGRNYCIFYLIENIFDSLDRETSCRMIYSLFNKDEKLTGILNSSFGIISISPDLLNMFFFTVYFRSCKSLIFEDGYKTLLEYNQKCLINVTGITEDLRIVSHRYIGMKDLISEDPAENEDLLNYINYFVNNNIKEPLFLLNNIQTETHLTPNSNTCNGLKRENKIDIEKDVKNLISLKNGRWVSSSLKYYLFQTNDKIRYKFDTKMNKISSIKRNKSLIFVYLLFSIAPLLIFKITEYNIINNLNKTTNMFKDLLKYLHYSLFILVNFVITIFLEIYIGLKSANYIHNTILYGYLTSYSIIKIIPVSSIINHLSNDQLVIDYCITKRIGQILHHINKIAAFVIISFTINFKEPMTYIPIGFIYIFFIYWNYLSYFINSCRTLRLLFLNCQTAISDLTHSINLGIDDIHQNHLSSYLVQKCNQRARELVAPLYCQNMMFAWLRLRLDFLLPVTLTSINILFPVLFSSLETKNREISQMVIFIIGVGLTIPKITSSTVKYWVKMENELLAVTRMKLLMEAIQDDRFGSNLEIDHSTENSSLLMTLKNVDCRHLRLKNDPFSSVMNNYSDLIECSCLKRVNLEIRVGDVIGIVGRTGSGKTTLLKVIGGIIEAYKGTKTVHRGLLVMGDEDEQDKGLENIVQGGLLGLEDGLRKEVQDSGRYLSLCGGSVNGRVYCHHMFSDEDIETKNYKEKQDDFYRMKESSLERIKIISEISEVDPNILLNSVKMLEFLSTIAYVPIKVDFPGNLKLIEVLDSEKIRSSLEILDLLDLFGLVDKKKNLLYDQLAQNEDLSSKSYESCSLLLSPLNLQILDLPISNFNFNQNQKRMLLLLRLALNSQNYRLLLLDELPNYRLTTEDGGYISVIDFILKKYFSNCSVVITTHHFDQISSINRLLVTNNNRRVSEIF</sequence>
<feature type="transmembrane region" description="Helical" evidence="8">
    <location>
        <begin position="124"/>
        <end position="145"/>
    </location>
</feature>
<keyword evidence="3 8" id="KW-0812">Transmembrane</keyword>
<dbReference type="SUPFAM" id="SSF90123">
    <property type="entry name" value="ABC transporter transmembrane region"/>
    <property type="match status" value="2"/>
</dbReference>
<feature type="transmembrane region" description="Helical" evidence="8">
    <location>
        <begin position="959"/>
        <end position="979"/>
    </location>
</feature>
<evidence type="ECO:0000256" key="5">
    <source>
        <dbReference type="ARBA" id="ARBA00022840"/>
    </source>
</evidence>
<dbReference type="EMBL" id="LRBP01000025">
    <property type="protein sequence ID" value="OII72234.1"/>
    <property type="molecule type" value="Genomic_DNA"/>
</dbReference>
<dbReference type="PANTHER" id="PTHR24223:SF456">
    <property type="entry name" value="MULTIDRUG RESISTANCE-ASSOCIATED PROTEIN LETHAL(2)03659"/>
    <property type="match status" value="1"/>
</dbReference>
<feature type="transmembrane region" description="Helical" evidence="8">
    <location>
        <begin position="820"/>
        <end position="839"/>
    </location>
</feature>
<dbReference type="GO" id="GO:0016020">
    <property type="term" value="C:membrane"/>
    <property type="evidence" value="ECO:0007669"/>
    <property type="project" value="UniProtKB-SubCell"/>
</dbReference>
<dbReference type="SUPFAM" id="SSF52540">
    <property type="entry name" value="P-loop containing nucleoside triphosphate hydrolases"/>
    <property type="match status" value="2"/>
</dbReference>